<keyword evidence="2" id="KW-1185">Reference proteome</keyword>
<gene>
    <name evidence="1" type="ORF">OPT61_g5946</name>
</gene>
<evidence type="ECO:0000313" key="1">
    <source>
        <dbReference type="EMBL" id="KAJ8111455.1"/>
    </source>
</evidence>
<reference evidence="1" key="1">
    <citation type="submission" date="2022-11" db="EMBL/GenBank/DDBJ databases">
        <title>Genome Sequence of Boeremia exigua.</title>
        <authorList>
            <person name="Buettner E."/>
        </authorList>
    </citation>
    <scope>NUCLEOTIDE SEQUENCE</scope>
    <source>
        <strain evidence="1">CU02</strain>
    </source>
</reference>
<proteinExistence type="predicted"/>
<accession>A0ACC2I8H2</accession>
<dbReference type="Proteomes" id="UP001153331">
    <property type="component" value="Unassembled WGS sequence"/>
</dbReference>
<evidence type="ECO:0000313" key="2">
    <source>
        <dbReference type="Proteomes" id="UP001153331"/>
    </source>
</evidence>
<comment type="caution">
    <text evidence="1">The sequence shown here is derived from an EMBL/GenBank/DDBJ whole genome shotgun (WGS) entry which is preliminary data.</text>
</comment>
<protein>
    <submittedName>
        <fullName evidence="1">Uncharacterized protein</fullName>
    </submittedName>
</protein>
<name>A0ACC2I8H2_9PLEO</name>
<sequence length="115" mass="12645">MEHYTPDGTINPMLLTINPMALVAHDDMESAAALQPFVMIEDPIDHWIAGWRNAFPVNKALWYDLCPEEAQAALRADGPIRTTKSANPLSWRGACVCDQSSPGANGLYHGSLLWP</sequence>
<organism evidence="1 2">
    <name type="scientific">Boeremia exigua</name>
    <dbReference type="NCBI Taxonomy" id="749465"/>
    <lineage>
        <taxon>Eukaryota</taxon>
        <taxon>Fungi</taxon>
        <taxon>Dikarya</taxon>
        <taxon>Ascomycota</taxon>
        <taxon>Pezizomycotina</taxon>
        <taxon>Dothideomycetes</taxon>
        <taxon>Pleosporomycetidae</taxon>
        <taxon>Pleosporales</taxon>
        <taxon>Pleosporineae</taxon>
        <taxon>Didymellaceae</taxon>
        <taxon>Boeremia</taxon>
    </lineage>
</organism>
<dbReference type="EMBL" id="JAPHNI010000404">
    <property type="protein sequence ID" value="KAJ8111455.1"/>
    <property type="molecule type" value="Genomic_DNA"/>
</dbReference>